<dbReference type="NCBIfam" id="TIGR01783">
    <property type="entry name" value="TonB-siderophor"/>
    <property type="match status" value="1"/>
</dbReference>
<dbReference type="Gene3D" id="2.170.130.10">
    <property type="entry name" value="TonB-dependent receptor, plug domain"/>
    <property type="match status" value="1"/>
</dbReference>
<dbReference type="RefSeq" id="WP_228723590.1">
    <property type="nucleotide sequence ID" value="NZ_AP023189.1"/>
</dbReference>
<evidence type="ECO:0000256" key="1">
    <source>
        <dbReference type="ARBA" id="ARBA00004571"/>
    </source>
</evidence>
<evidence type="ECO:0000256" key="14">
    <source>
        <dbReference type="PROSITE-ProRule" id="PRU01360"/>
    </source>
</evidence>
<keyword evidence="6 14" id="KW-0812">Transmembrane</keyword>
<dbReference type="SUPFAM" id="SSF56935">
    <property type="entry name" value="Porins"/>
    <property type="match status" value="1"/>
</dbReference>
<dbReference type="PANTHER" id="PTHR32552:SF74">
    <property type="entry name" value="HYDROXAMATE SIDEROPHORE RECEPTOR FHUE"/>
    <property type="match status" value="1"/>
</dbReference>
<evidence type="ECO:0000256" key="7">
    <source>
        <dbReference type="ARBA" id="ARBA00022729"/>
    </source>
</evidence>
<dbReference type="InterPro" id="IPR036942">
    <property type="entry name" value="Beta-barrel_TonB_sf"/>
</dbReference>
<keyword evidence="12" id="KW-0675">Receptor</keyword>
<evidence type="ECO:0000313" key="17">
    <source>
        <dbReference type="EMBL" id="BCG24569.1"/>
    </source>
</evidence>
<evidence type="ECO:0000256" key="12">
    <source>
        <dbReference type="ARBA" id="ARBA00023170"/>
    </source>
</evidence>
<dbReference type="AlphaFoldDB" id="A0A6J4E5K6"/>
<dbReference type="InterPro" id="IPR037066">
    <property type="entry name" value="Plug_dom_sf"/>
</dbReference>
<evidence type="ECO:0000256" key="4">
    <source>
        <dbReference type="ARBA" id="ARBA00022452"/>
    </source>
</evidence>
<dbReference type="Gene3D" id="3.55.50.30">
    <property type="match status" value="1"/>
</dbReference>
<dbReference type="EMBL" id="AP023189">
    <property type="protein sequence ID" value="BCG24569.1"/>
    <property type="molecule type" value="Genomic_DNA"/>
</dbReference>
<dbReference type="GO" id="GO:0009279">
    <property type="term" value="C:cell outer membrane"/>
    <property type="evidence" value="ECO:0007669"/>
    <property type="project" value="UniProtKB-SubCell"/>
</dbReference>
<dbReference type="Gene3D" id="2.40.170.20">
    <property type="entry name" value="TonB-dependent receptor, beta-barrel domain"/>
    <property type="match status" value="1"/>
</dbReference>
<dbReference type="Pfam" id="PF07715">
    <property type="entry name" value="Plug"/>
    <property type="match status" value="1"/>
</dbReference>
<keyword evidence="11 14" id="KW-0472">Membrane</keyword>
<dbReference type="InterPro" id="IPR039426">
    <property type="entry name" value="TonB-dep_rcpt-like"/>
</dbReference>
<sequence length="841" mass="93125">MQKYDVERRSWRLPYASRRPLSALFSAMVLGAVLGGPVSAAPKQLDIPAQALDRALTALSEQTGVQILYSADLVRGKLSTAVSGNMEVEAALETLLRGAGVTYRIENNTVLLTGGATESSVLDLGTTFVSGQGMGEATENSGSYTTGLTSVGSKTPTSLKETPQSVSVISSQLIEDRRMTTLSDAMKMTPGITVKNGTYRLPKLASRGFGIDNVQIDGAAPMDVGSGVGTFYGNKLYNLAEYDHIEVLRGSSGLLGGTGDPGGIINLVRKRPLDQYQLKFNASAGSWDNYRTEADITGPLGFDGKLRGRAVVSYEDRQYFMDNRSTEEPFFYGVLEADLTPDTMVTVGASYARTHENGTGDGLPRYSRGGDLHLPRHTWYTTGQAYMDGHDEEVFFKIDHYLSEFWKLNTSYTYTYNKSDTEGIIPYGSVDETTNIGPYWWGSYVSSWSKQSVFDVNLSGTFDAFGRQHELLVGADYQKVTSRWRAADGMLGKGGYIDLWNPGASPLPTNATDHDYWRDYSPNTREQYGVYSTVRLQLTDPLKLVLGARAQRYKYEQDYRIKSAGVWEYQPPTRYREPTKLVPFGGLIYALDDEWSTYVSYAEIFKPQAQKRIGPVGNPDVVEPMTGKTYEMGLKGELFDGRLNLSGALFYTKRLNEAMTDPAYRRPPDSYSGSCCFIGQGKIISKGIDLEAAGEITPGWEVIAGYTLNLTDNQTEKSDYTSITPRHLAKLWTVYTLPGQLEKWRVGGGVEVQSANYVSGMAYDFDSIGNPINETPYDFTQGGYAVYGAMVEYKVDDNWTVAVNGNNLFDRRYYETVGTSEYGNYYGAPRNFMLTLRGEFF</sequence>
<dbReference type="SMART" id="SM00965">
    <property type="entry name" value="STN"/>
    <property type="match status" value="1"/>
</dbReference>
<name>A0A6J4E5K6_9PSED</name>
<accession>A0A6J4E5K6</accession>
<comment type="subcellular location">
    <subcellularLocation>
        <location evidence="1 14">Cell outer membrane</location>
        <topology evidence="1 14">Multi-pass membrane protein</topology>
    </subcellularLocation>
</comment>
<reference evidence="17 18" key="1">
    <citation type="submission" date="2020-05" db="EMBL/GenBank/DDBJ databases">
        <title>Characterization of novel class B3 metallo-beta-lactamase from novel Pseudomonas species.</title>
        <authorList>
            <person name="Yamada K."/>
            <person name="Aoki K."/>
            <person name="Ishii Y."/>
        </authorList>
    </citation>
    <scope>NUCLEOTIDE SEQUENCE [LARGE SCALE GENOMIC DNA]</scope>
    <source>
        <strain evidence="17 18">TUM18999</strain>
    </source>
</reference>
<evidence type="ECO:0000256" key="15">
    <source>
        <dbReference type="RuleBase" id="RU003357"/>
    </source>
</evidence>
<dbReference type="InterPro" id="IPR010105">
    <property type="entry name" value="TonB_sidphr_rcpt"/>
</dbReference>
<dbReference type="GO" id="GO:0015891">
    <property type="term" value="P:siderophore transport"/>
    <property type="evidence" value="ECO:0007669"/>
    <property type="project" value="InterPro"/>
</dbReference>
<keyword evidence="4 14" id="KW-1134">Transmembrane beta strand</keyword>
<evidence type="ECO:0000256" key="8">
    <source>
        <dbReference type="ARBA" id="ARBA00023004"/>
    </source>
</evidence>
<dbReference type="InterPro" id="IPR011662">
    <property type="entry name" value="Secretin/TonB_short_N"/>
</dbReference>
<dbReference type="CDD" id="cd01347">
    <property type="entry name" value="ligand_gated_channel"/>
    <property type="match status" value="1"/>
</dbReference>
<dbReference type="GO" id="GO:0038023">
    <property type="term" value="F:signaling receptor activity"/>
    <property type="evidence" value="ECO:0007669"/>
    <property type="project" value="InterPro"/>
</dbReference>
<comment type="similarity">
    <text evidence="2 14 15">Belongs to the TonB-dependent receptor family.</text>
</comment>
<evidence type="ECO:0000256" key="3">
    <source>
        <dbReference type="ARBA" id="ARBA00022448"/>
    </source>
</evidence>
<dbReference type="InterPro" id="IPR000531">
    <property type="entry name" value="Beta-barrel_TonB"/>
</dbReference>
<dbReference type="KEGG" id="ptw:TUM18999_27600"/>
<keyword evidence="8" id="KW-0408">Iron</keyword>
<dbReference type="Pfam" id="PF00593">
    <property type="entry name" value="TonB_dep_Rec_b-barrel"/>
    <property type="match status" value="1"/>
</dbReference>
<evidence type="ECO:0000256" key="5">
    <source>
        <dbReference type="ARBA" id="ARBA00022496"/>
    </source>
</evidence>
<organism evidence="17 18">
    <name type="scientific">Pseudomonas tohonis</name>
    <dbReference type="NCBI Taxonomy" id="2725477"/>
    <lineage>
        <taxon>Bacteria</taxon>
        <taxon>Pseudomonadati</taxon>
        <taxon>Pseudomonadota</taxon>
        <taxon>Gammaproteobacteria</taxon>
        <taxon>Pseudomonadales</taxon>
        <taxon>Pseudomonadaceae</taxon>
        <taxon>Pseudomonas</taxon>
    </lineage>
</organism>
<evidence type="ECO:0000256" key="13">
    <source>
        <dbReference type="ARBA" id="ARBA00023237"/>
    </source>
</evidence>
<evidence type="ECO:0000256" key="9">
    <source>
        <dbReference type="ARBA" id="ARBA00023065"/>
    </source>
</evidence>
<dbReference type="FunFam" id="2.170.130.10:FF:000010">
    <property type="entry name" value="Ferripyoverdine receptor"/>
    <property type="match status" value="1"/>
</dbReference>
<dbReference type="PANTHER" id="PTHR32552">
    <property type="entry name" value="FERRICHROME IRON RECEPTOR-RELATED"/>
    <property type="match status" value="1"/>
</dbReference>
<gene>
    <name evidence="17" type="ORF">TUM18999_27600</name>
</gene>
<dbReference type="Proteomes" id="UP000509383">
    <property type="component" value="Chromosome"/>
</dbReference>
<evidence type="ECO:0000256" key="6">
    <source>
        <dbReference type="ARBA" id="ARBA00022692"/>
    </source>
</evidence>
<keyword evidence="10 15" id="KW-0798">TonB box</keyword>
<evidence type="ECO:0000256" key="11">
    <source>
        <dbReference type="ARBA" id="ARBA00023136"/>
    </source>
</evidence>
<dbReference type="PROSITE" id="PS52016">
    <property type="entry name" value="TONB_DEPENDENT_REC_3"/>
    <property type="match status" value="1"/>
</dbReference>
<keyword evidence="5" id="KW-0410">Iron transport</keyword>
<keyword evidence="13 14" id="KW-0998">Cell outer membrane</keyword>
<protein>
    <submittedName>
        <fullName evidence="17">Ligand-gated channel</fullName>
    </submittedName>
</protein>
<dbReference type="GO" id="GO:0015344">
    <property type="term" value="F:siderophore uptake transmembrane transporter activity"/>
    <property type="evidence" value="ECO:0007669"/>
    <property type="project" value="TreeGrafter"/>
</dbReference>
<evidence type="ECO:0000256" key="10">
    <source>
        <dbReference type="ARBA" id="ARBA00023077"/>
    </source>
</evidence>
<proteinExistence type="inferred from homology"/>
<dbReference type="Pfam" id="PF07660">
    <property type="entry name" value="STN"/>
    <property type="match status" value="1"/>
</dbReference>
<evidence type="ECO:0000256" key="2">
    <source>
        <dbReference type="ARBA" id="ARBA00009810"/>
    </source>
</evidence>
<evidence type="ECO:0000259" key="16">
    <source>
        <dbReference type="SMART" id="SM00965"/>
    </source>
</evidence>
<keyword evidence="3 14" id="KW-0813">Transport</keyword>
<keyword evidence="7" id="KW-0732">Signal</keyword>
<keyword evidence="9" id="KW-0406">Ion transport</keyword>
<evidence type="ECO:0000313" key="18">
    <source>
        <dbReference type="Proteomes" id="UP000509383"/>
    </source>
</evidence>
<feature type="domain" description="Secretin/TonB short N-terminal" evidence="16">
    <location>
        <begin position="65"/>
        <end position="115"/>
    </location>
</feature>
<dbReference type="InterPro" id="IPR012910">
    <property type="entry name" value="Plug_dom"/>
</dbReference>